<proteinExistence type="inferred from homology"/>
<dbReference type="Gene3D" id="3.40.50.1460">
    <property type="match status" value="1"/>
</dbReference>
<organism evidence="3 4">
    <name type="scientific">Mytilus galloprovincialis</name>
    <name type="common">Mediterranean mussel</name>
    <dbReference type="NCBI Taxonomy" id="29158"/>
    <lineage>
        <taxon>Eukaryota</taxon>
        <taxon>Metazoa</taxon>
        <taxon>Spiralia</taxon>
        <taxon>Lophotrochozoa</taxon>
        <taxon>Mollusca</taxon>
        <taxon>Bivalvia</taxon>
        <taxon>Autobranchia</taxon>
        <taxon>Pteriomorphia</taxon>
        <taxon>Mytilida</taxon>
        <taxon>Mytiloidea</taxon>
        <taxon>Mytilidae</taxon>
        <taxon>Mytilinae</taxon>
        <taxon>Mytilus</taxon>
    </lineage>
</organism>
<accession>A0A8B6HAN7</accession>
<dbReference type="AlphaFoldDB" id="A0A8B6HAN7"/>
<dbReference type="InterPro" id="IPR011600">
    <property type="entry name" value="Pept_C14_caspase"/>
</dbReference>
<dbReference type="InterPro" id="IPR001309">
    <property type="entry name" value="Pept_C14_p20"/>
</dbReference>
<comment type="caution">
    <text evidence="3">The sequence shown here is derived from an EMBL/GenBank/DDBJ whole genome shotgun (WGS) entry which is preliminary data.</text>
</comment>
<dbReference type="EMBL" id="UYJE01009828">
    <property type="protein sequence ID" value="VDI77270.1"/>
    <property type="molecule type" value="Genomic_DNA"/>
</dbReference>
<dbReference type="PANTHER" id="PTHR22576">
    <property type="entry name" value="MUCOSA ASSOCIATED LYMPHOID TISSUE LYMPHOMA TRANSLOCATION PROTEIN 1/PARACASPASE"/>
    <property type="match status" value="1"/>
</dbReference>
<dbReference type="SMART" id="SM00115">
    <property type="entry name" value="CASc"/>
    <property type="match status" value="1"/>
</dbReference>
<dbReference type="Pfam" id="PF00656">
    <property type="entry name" value="Peptidase_C14"/>
    <property type="match status" value="1"/>
</dbReference>
<sequence length="234" mass="26515">MTSRPKGIAVIVVIEKFAHLDQLDGIKKDIDNCTKAFEVLQFKVYPCKDNTADQIIKFIENIANDDHSQYDCFILYFSTHGGNGFVCCSDFQTKSLMKKHKNNASKTIGQNNTPKGFILFDTLLELFVNSKCQSLKEKPKLFFFDCCRQTNKERHQPVSTRHVRDGGNSKSLEVAAEIQPSPIRAFDTDLERDEYYSDIFIGYGAALENSSFIGPNGSFYTEILTNHLKALTLE</sequence>
<feature type="domain" description="Caspase family p20" evidence="2">
    <location>
        <begin position="5"/>
        <end position="151"/>
    </location>
</feature>
<name>A0A8B6HAN7_MYTGA</name>
<dbReference type="SUPFAM" id="SSF52129">
    <property type="entry name" value="Caspase-like"/>
    <property type="match status" value="1"/>
</dbReference>
<dbReference type="OrthoDB" id="6097640at2759"/>
<dbReference type="Proteomes" id="UP000596742">
    <property type="component" value="Unassembled WGS sequence"/>
</dbReference>
<dbReference type="InterPro" id="IPR029030">
    <property type="entry name" value="Caspase-like_dom_sf"/>
</dbReference>
<evidence type="ECO:0000256" key="1">
    <source>
        <dbReference type="ARBA" id="ARBA00010134"/>
    </source>
</evidence>
<evidence type="ECO:0000313" key="3">
    <source>
        <dbReference type="EMBL" id="VDI77270.1"/>
    </source>
</evidence>
<keyword evidence="4" id="KW-1185">Reference proteome</keyword>
<dbReference type="GO" id="GO:0006508">
    <property type="term" value="P:proteolysis"/>
    <property type="evidence" value="ECO:0007669"/>
    <property type="project" value="InterPro"/>
</dbReference>
<dbReference type="PROSITE" id="PS50208">
    <property type="entry name" value="CASPASE_P20"/>
    <property type="match status" value="1"/>
</dbReference>
<comment type="similarity">
    <text evidence="1">Belongs to the peptidase C14A family.</text>
</comment>
<dbReference type="InterPro" id="IPR052039">
    <property type="entry name" value="Caspase-related_regulators"/>
</dbReference>
<reference evidence="3" key="1">
    <citation type="submission" date="2018-11" db="EMBL/GenBank/DDBJ databases">
        <authorList>
            <person name="Alioto T."/>
            <person name="Alioto T."/>
        </authorList>
    </citation>
    <scope>NUCLEOTIDE SEQUENCE</scope>
</reference>
<evidence type="ECO:0000259" key="2">
    <source>
        <dbReference type="PROSITE" id="PS50208"/>
    </source>
</evidence>
<protein>
    <recommendedName>
        <fullName evidence="2">Caspase family p20 domain-containing protein</fullName>
    </recommendedName>
</protein>
<dbReference type="InterPro" id="IPR015917">
    <property type="entry name" value="Pept_C14A"/>
</dbReference>
<evidence type="ECO:0000313" key="4">
    <source>
        <dbReference type="Proteomes" id="UP000596742"/>
    </source>
</evidence>
<dbReference type="GO" id="GO:0004197">
    <property type="term" value="F:cysteine-type endopeptidase activity"/>
    <property type="evidence" value="ECO:0007669"/>
    <property type="project" value="InterPro"/>
</dbReference>
<gene>
    <name evidence="3" type="ORF">MGAL_10B021163</name>
</gene>
<dbReference type="PANTHER" id="PTHR22576:SF41">
    <property type="entry name" value="CASPASE 14, APOPTOSIS-RELATED CYSTEINE PEPTIDASE"/>
    <property type="match status" value="1"/>
</dbReference>